<keyword evidence="1" id="KW-1133">Transmembrane helix</keyword>
<dbReference type="EMBL" id="LHQQ01000306">
    <property type="protein sequence ID" value="KOS37624.1"/>
    <property type="molecule type" value="Genomic_DNA"/>
</dbReference>
<evidence type="ECO:0000256" key="1">
    <source>
        <dbReference type="SAM" id="Phobius"/>
    </source>
</evidence>
<keyword evidence="1" id="KW-0472">Membrane</keyword>
<accession>A0A0M8NYK3</accession>
<dbReference type="Proteomes" id="UP000037696">
    <property type="component" value="Unassembled WGS sequence"/>
</dbReference>
<gene>
    <name evidence="2" type="ORF">ACN38_g11569</name>
</gene>
<name>A0A0M8NYK3_9EURO</name>
<keyword evidence="1" id="KW-0812">Transmembrane</keyword>
<organism evidence="2 3">
    <name type="scientific">Penicillium nordicum</name>
    <dbReference type="NCBI Taxonomy" id="229535"/>
    <lineage>
        <taxon>Eukaryota</taxon>
        <taxon>Fungi</taxon>
        <taxon>Dikarya</taxon>
        <taxon>Ascomycota</taxon>
        <taxon>Pezizomycotina</taxon>
        <taxon>Eurotiomycetes</taxon>
        <taxon>Eurotiomycetidae</taxon>
        <taxon>Eurotiales</taxon>
        <taxon>Aspergillaceae</taxon>
        <taxon>Penicillium</taxon>
    </lineage>
</organism>
<comment type="caution">
    <text evidence="2">The sequence shown here is derived from an EMBL/GenBank/DDBJ whole genome shotgun (WGS) entry which is preliminary data.</text>
</comment>
<protein>
    <submittedName>
        <fullName evidence="2">Uncharacterized protein</fullName>
    </submittedName>
</protein>
<dbReference type="AlphaFoldDB" id="A0A0M8NYK3"/>
<keyword evidence="3" id="KW-1185">Reference proteome</keyword>
<evidence type="ECO:0000313" key="2">
    <source>
        <dbReference type="EMBL" id="KOS37624.1"/>
    </source>
</evidence>
<feature type="transmembrane region" description="Helical" evidence="1">
    <location>
        <begin position="29"/>
        <end position="46"/>
    </location>
</feature>
<evidence type="ECO:0000313" key="3">
    <source>
        <dbReference type="Proteomes" id="UP000037696"/>
    </source>
</evidence>
<sequence>MKDALLNDGLITFGSYPRWMTHRYFNQKVINWIAVSSFLGGLELLFSHIRIVPTKKSAAHLLSLFISLLQQNSDKFSRFFRREACPSVLERDRSCSI</sequence>
<proteinExistence type="predicted"/>
<reference evidence="2 3" key="1">
    <citation type="submission" date="2015-08" db="EMBL/GenBank/DDBJ databases">
        <title>Genome sequencing of Penicillium nordicum.</title>
        <authorList>
            <person name="Nguyen H.D."/>
            <person name="Seifert K.A."/>
        </authorList>
    </citation>
    <scope>NUCLEOTIDE SEQUENCE [LARGE SCALE GENOMIC DNA]</scope>
    <source>
        <strain evidence="2 3">DAOMC 185683</strain>
    </source>
</reference>